<keyword evidence="3" id="KW-1185">Reference proteome</keyword>
<feature type="region of interest" description="Disordered" evidence="1">
    <location>
        <begin position="1"/>
        <end position="22"/>
    </location>
</feature>
<dbReference type="Proteomes" id="UP000324222">
    <property type="component" value="Unassembled WGS sequence"/>
</dbReference>
<feature type="region of interest" description="Disordered" evidence="1">
    <location>
        <begin position="86"/>
        <end position="114"/>
    </location>
</feature>
<proteinExistence type="predicted"/>
<feature type="compositionally biased region" description="Basic and acidic residues" evidence="1">
    <location>
        <begin position="1"/>
        <end position="10"/>
    </location>
</feature>
<feature type="region of interest" description="Disordered" evidence="1">
    <location>
        <begin position="128"/>
        <end position="155"/>
    </location>
</feature>
<feature type="compositionally biased region" description="Basic and acidic residues" evidence="1">
    <location>
        <begin position="130"/>
        <end position="145"/>
    </location>
</feature>
<gene>
    <name evidence="2" type="ORF">E2C01_010619</name>
</gene>
<evidence type="ECO:0000256" key="1">
    <source>
        <dbReference type="SAM" id="MobiDB-lite"/>
    </source>
</evidence>
<organism evidence="2 3">
    <name type="scientific">Portunus trituberculatus</name>
    <name type="common">Swimming crab</name>
    <name type="synonym">Neptunus trituberculatus</name>
    <dbReference type="NCBI Taxonomy" id="210409"/>
    <lineage>
        <taxon>Eukaryota</taxon>
        <taxon>Metazoa</taxon>
        <taxon>Ecdysozoa</taxon>
        <taxon>Arthropoda</taxon>
        <taxon>Crustacea</taxon>
        <taxon>Multicrustacea</taxon>
        <taxon>Malacostraca</taxon>
        <taxon>Eumalacostraca</taxon>
        <taxon>Eucarida</taxon>
        <taxon>Decapoda</taxon>
        <taxon>Pleocyemata</taxon>
        <taxon>Brachyura</taxon>
        <taxon>Eubrachyura</taxon>
        <taxon>Portunoidea</taxon>
        <taxon>Portunidae</taxon>
        <taxon>Portuninae</taxon>
        <taxon>Portunus</taxon>
    </lineage>
</organism>
<dbReference type="AlphaFoldDB" id="A0A5B7D9C2"/>
<reference evidence="2 3" key="1">
    <citation type="submission" date="2019-05" db="EMBL/GenBank/DDBJ databases">
        <title>Another draft genome of Portunus trituberculatus and its Hox gene families provides insights of decapod evolution.</title>
        <authorList>
            <person name="Jeong J.-H."/>
            <person name="Song I."/>
            <person name="Kim S."/>
            <person name="Choi T."/>
            <person name="Kim D."/>
            <person name="Ryu S."/>
            <person name="Kim W."/>
        </authorList>
    </citation>
    <scope>NUCLEOTIDE SEQUENCE [LARGE SCALE GENOMIC DNA]</scope>
    <source>
        <tissue evidence="2">Muscle</tissue>
    </source>
</reference>
<comment type="caution">
    <text evidence="2">The sequence shown here is derived from an EMBL/GenBank/DDBJ whole genome shotgun (WGS) entry which is preliminary data.</text>
</comment>
<evidence type="ECO:0000313" key="2">
    <source>
        <dbReference type="EMBL" id="MPC17755.1"/>
    </source>
</evidence>
<sequence>MCATNREAHRSPNTTESHTKTLENGAAVVNGAQVGVPEAIFLRHELNEVGTVQVVLTAAVIHTHQAAQIPVGAGVVVGAAPLEHREQTHRLRNKRPLPPPLAGTPRGGSRSSATLLKSPCTAARIAIANHHREDPTPGSRREETGTVRGLHLPTHLSSQMQWDTVVG</sequence>
<evidence type="ECO:0000313" key="3">
    <source>
        <dbReference type="Proteomes" id="UP000324222"/>
    </source>
</evidence>
<dbReference type="EMBL" id="VSRR010000619">
    <property type="protein sequence ID" value="MPC17755.1"/>
    <property type="molecule type" value="Genomic_DNA"/>
</dbReference>
<protein>
    <submittedName>
        <fullName evidence="2">Uncharacterized protein</fullName>
    </submittedName>
</protein>
<accession>A0A5B7D9C2</accession>
<name>A0A5B7D9C2_PORTR</name>